<proteinExistence type="predicted"/>
<evidence type="ECO:0000313" key="4">
    <source>
        <dbReference type="EMBL" id="BES94592.1"/>
    </source>
</evidence>
<dbReference type="EMBL" id="AP028913">
    <property type="protein sequence ID" value="BES94592.1"/>
    <property type="molecule type" value="Genomic_DNA"/>
</dbReference>
<evidence type="ECO:0000259" key="2">
    <source>
        <dbReference type="Pfam" id="PF23070"/>
    </source>
</evidence>
<dbReference type="InterPro" id="IPR055472">
    <property type="entry name" value="DUF7044"/>
</dbReference>
<feature type="domain" description="DUF7044" evidence="3">
    <location>
        <begin position="19"/>
        <end position="102"/>
    </location>
</feature>
<gene>
    <name evidence="4" type="ORF">NTJ_07401</name>
</gene>
<evidence type="ECO:0000313" key="5">
    <source>
        <dbReference type="Proteomes" id="UP001307889"/>
    </source>
</evidence>
<dbReference type="PANTHER" id="PTHR22255:SF9">
    <property type="entry name" value="LP06548P"/>
    <property type="match status" value="1"/>
</dbReference>
<sequence>MFLRINDVAVRMFRVHRKGCQFPTSWAGQWFQLGLDKPVININSSFIETKGECSQSDREKFLVFDKKDKCYRCIVMYEKHTNVLQYKETFCEYEKSLDALCSNINGDAPLFSMFRVGARPVTCPFKNPPFSVVYNKGHGDCGAKDGEPPSKAESCTDDTRLVFKFQACPDVPGTEAAVEELECLGTWKDSAMHYLVGRLHHKIATTDEERYRCFVYHKPENHFYEVAQSGEATCSGMVSPVEGSRTFKLTRVTAHNRCKFPQWVTQHTHWRSLDYSHSFHFSHKNASLRITSRTGDSKTEIKLACHQIIAERKHSMARVVVHVVSGCDNGYRCMTFYRRDNHVIQMQQSVQYNDPNEANSCANDEPSSTNTITMITAGLPVSRCPLEGRYAPMPGLTPSEDTQAPPLEECRQHTTLQSLSVGCSQERDNMEFQSNCRNIPATSYSCHGSWRDNTTTYVVGSPVSRHSADSRHYCFIFTHLVGGRGLMLQRVAETCTVASMPVEWMFNITEIGKCSETSNAHILPSTRSSVLIVAPLLVVLASSGR</sequence>
<dbReference type="Pfam" id="PF23070">
    <property type="entry name" value="DUF7043"/>
    <property type="match status" value="1"/>
</dbReference>
<dbReference type="PANTHER" id="PTHR22255">
    <property type="entry name" value="LP06548P"/>
    <property type="match status" value="1"/>
</dbReference>
<reference evidence="4 5" key="1">
    <citation type="submission" date="2023-09" db="EMBL/GenBank/DDBJ databases">
        <title>Nesidiocoris tenuis whole genome shotgun sequence.</title>
        <authorList>
            <person name="Shibata T."/>
            <person name="Shimoda M."/>
            <person name="Kobayashi T."/>
            <person name="Uehara T."/>
        </authorList>
    </citation>
    <scope>NUCLEOTIDE SEQUENCE [LARGE SCALE GENOMIC DNA]</scope>
    <source>
        <strain evidence="4 5">Japan</strain>
    </source>
</reference>
<dbReference type="Proteomes" id="UP001307889">
    <property type="component" value="Chromosome 5"/>
</dbReference>
<dbReference type="Pfam" id="PF23071">
    <property type="entry name" value="DUF7044"/>
    <property type="match status" value="1"/>
</dbReference>
<feature type="domain" description="DUF7042" evidence="1">
    <location>
        <begin position="120"/>
        <end position="250"/>
    </location>
</feature>
<evidence type="ECO:0000259" key="1">
    <source>
        <dbReference type="Pfam" id="PF23069"/>
    </source>
</evidence>
<accession>A0ABN7ATC3</accession>
<organism evidence="4 5">
    <name type="scientific">Nesidiocoris tenuis</name>
    <dbReference type="NCBI Taxonomy" id="355587"/>
    <lineage>
        <taxon>Eukaryota</taxon>
        <taxon>Metazoa</taxon>
        <taxon>Ecdysozoa</taxon>
        <taxon>Arthropoda</taxon>
        <taxon>Hexapoda</taxon>
        <taxon>Insecta</taxon>
        <taxon>Pterygota</taxon>
        <taxon>Neoptera</taxon>
        <taxon>Paraneoptera</taxon>
        <taxon>Hemiptera</taxon>
        <taxon>Heteroptera</taxon>
        <taxon>Panheteroptera</taxon>
        <taxon>Cimicomorpha</taxon>
        <taxon>Miridae</taxon>
        <taxon>Dicyphina</taxon>
        <taxon>Nesidiocoris</taxon>
    </lineage>
</organism>
<dbReference type="InterPro" id="IPR055471">
    <property type="entry name" value="DUF7043"/>
</dbReference>
<name>A0ABN7ATC3_9HEMI</name>
<evidence type="ECO:0000259" key="3">
    <source>
        <dbReference type="Pfam" id="PF23071"/>
    </source>
</evidence>
<keyword evidence="5" id="KW-1185">Reference proteome</keyword>
<dbReference type="Pfam" id="PF23069">
    <property type="entry name" value="DUF7042"/>
    <property type="match status" value="1"/>
</dbReference>
<feature type="domain" description="DUF7043" evidence="2">
    <location>
        <begin position="255"/>
        <end position="371"/>
    </location>
</feature>
<dbReference type="InterPro" id="IPR055470">
    <property type="entry name" value="DUF7042"/>
</dbReference>
<protein>
    <submittedName>
        <fullName evidence="4">Uncharacterized protein</fullName>
    </submittedName>
</protein>